<dbReference type="EMBL" id="LT158599">
    <property type="protein sequence ID" value="CVK32704.1"/>
    <property type="molecule type" value="Genomic_DNA"/>
</dbReference>
<sequence length="55" mass="6665">MTGPRCRSDVRARDNGHFYNIIKFLYYWSYGWNCLRVGSPKGCINMMQRVHRPRR</sequence>
<accession>A0A0X3BMA0</accession>
<gene>
    <name evidence="1" type="ORF">MMAB1_1491</name>
</gene>
<protein>
    <submittedName>
        <fullName evidence="1">Uncharacterized protein</fullName>
    </submittedName>
</protein>
<name>A0A0X3BMA0_9EURY</name>
<organism evidence="1 2">
    <name type="scientific">Methanoculleus bourgensis</name>
    <dbReference type="NCBI Taxonomy" id="83986"/>
    <lineage>
        <taxon>Archaea</taxon>
        <taxon>Methanobacteriati</taxon>
        <taxon>Methanobacteriota</taxon>
        <taxon>Stenosarchaea group</taxon>
        <taxon>Methanomicrobia</taxon>
        <taxon>Methanomicrobiales</taxon>
        <taxon>Methanomicrobiaceae</taxon>
        <taxon>Methanoculleus</taxon>
    </lineage>
</organism>
<evidence type="ECO:0000313" key="1">
    <source>
        <dbReference type="EMBL" id="CVK32704.1"/>
    </source>
</evidence>
<proteinExistence type="predicted"/>
<dbReference type="KEGG" id="mema:MMAB1_1491"/>
<reference evidence="1 2" key="1">
    <citation type="submission" date="2016-01" db="EMBL/GenBank/DDBJ databases">
        <authorList>
            <person name="Manzoor S."/>
        </authorList>
    </citation>
    <scope>NUCLEOTIDE SEQUENCE [LARGE SCALE GENOMIC DNA]</scope>
    <source>
        <strain evidence="1">Methanoculleus sp MAB1</strain>
    </source>
</reference>
<evidence type="ECO:0000313" key="2">
    <source>
        <dbReference type="Proteomes" id="UP000069850"/>
    </source>
</evidence>
<dbReference type="Proteomes" id="UP000069850">
    <property type="component" value="Chromosome 1"/>
</dbReference>
<dbReference type="AlphaFoldDB" id="A0A0X3BMA0"/>